<name>A0AAD9D0H4_PAPLA</name>
<keyword evidence="4" id="KW-1185">Reference proteome</keyword>
<evidence type="ECO:0000259" key="2">
    <source>
        <dbReference type="Pfam" id="PF02777"/>
    </source>
</evidence>
<dbReference type="PANTHER" id="PTHR42769">
    <property type="entry name" value="SUPEROXIDE DISMUTASE"/>
    <property type="match status" value="1"/>
</dbReference>
<sequence>MSRTPSLARALGSSSRTVLSPLQLSKRTLIGDRRPTSGDVSTTSVDPRVLNGLPSFLPKANVDRVCEWQAGLWTRLQDEIRNNPSLLEVKQKWDRTGLDMTYLLSQSAKDPQMTIAFNYASLLLNNSYFLEGINGDSTLQEIPADYKELEEKVQAYAEGMVGGGWLWIVRYGDSNKAVDVFPSFAGGTLLVTNRAQRGREDLPVFGTPKTSGQGLNADGQPADEPVQEINVQPRLRATQRPMARSSTDRPIPLAVLNLFEHAYIGEKYGVWSRGEYARDWFKALNWNTVQKRSAHTG</sequence>
<organism evidence="3 4">
    <name type="scientific">Papiliotrema laurentii</name>
    <name type="common">Cryptococcus laurentii</name>
    <dbReference type="NCBI Taxonomy" id="5418"/>
    <lineage>
        <taxon>Eukaryota</taxon>
        <taxon>Fungi</taxon>
        <taxon>Dikarya</taxon>
        <taxon>Basidiomycota</taxon>
        <taxon>Agaricomycotina</taxon>
        <taxon>Tremellomycetes</taxon>
        <taxon>Tremellales</taxon>
        <taxon>Rhynchogastremaceae</taxon>
        <taxon>Papiliotrema</taxon>
    </lineage>
</organism>
<comment type="caution">
    <text evidence="3">The sequence shown here is derived from an EMBL/GenBank/DDBJ whole genome shotgun (WGS) entry which is preliminary data.</text>
</comment>
<evidence type="ECO:0000256" key="1">
    <source>
        <dbReference type="SAM" id="MobiDB-lite"/>
    </source>
</evidence>
<feature type="domain" description="Manganese/iron superoxide dismutase C-terminal" evidence="2">
    <location>
        <begin position="241"/>
        <end position="292"/>
    </location>
</feature>
<protein>
    <recommendedName>
        <fullName evidence="2">Manganese/iron superoxide dismutase C-terminal domain-containing protein</fullName>
    </recommendedName>
</protein>
<proteinExistence type="predicted"/>
<feature type="region of interest" description="Disordered" evidence="1">
    <location>
        <begin position="202"/>
        <end position="223"/>
    </location>
</feature>
<reference evidence="3" key="1">
    <citation type="submission" date="2023-02" db="EMBL/GenBank/DDBJ databases">
        <title>Identification and recombinant expression of a fungal hydrolase from Papiliotrema laurentii that hydrolyzes apple cutin and clears colloidal polyester polyurethane.</title>
        <authorList>
            <consortium name="DOE Joint Genome Institute"/>
            <person name="Roman V.A."/>
            <person name="Bojanowski C."/>
            <person name="Crable B.R."/>
            <person name="Wagner D.N."/>
            <person name="Hung C.S."/>
            <person name="Nadeau L.J."/>
            <person name="Schratz L."/>
            <person name="Haridas S."/>
            <person name="Pangilinan J."/>
            <person name="Lipzen A."/>
            <person name="Na H."/>
            <person name="Yan M."/>
            <person name="Ng V."/>
            <person name="Grigoriev I.V."/>
            <person name="Spatafora J.W."/>
            <person name="Barlow D."/>
            <person name="Biffinger J."/>
            <person name="Kelley-Loughnane N."/>
            <person name="Varaljay V.A."/>
            <person name="Crookes-Goodson W.J."/>
        </authorList>
    </citation>
    <scope>NUCLEOTIDE SEQUENCE</scope>
    <source>
        <strain evidence="3">5307AH</strain>
    </source>
</reference>
<dbReference type="AlphaFoldDB" id="A0AAD9D0H4"/>
<gene>
    <name evidence="3" type="ORF">DB88DRAFT_492420</name>
</gene>
<evidence type="ECO:0000313" key="4">
    <source>
        <dbReference type="Proteomes" id="UP001182556"/>
    </source>
</evidence>
<dbReference type="InterPro" id="IPR019832">
    <property type="entry name" value="Mn/Fe_SOD_C"/>
</dbReference>
<accession>A0AAD9D0H4</accession>
<dbReference type="Proteomes" id="UP001182556">
    <property type="component" value="Unassembled WGS sequence"/>
</dbReference>
<dbReference type="EMBL" id="JAODAN010000006">
    <property type="protein sequence ID" value="KAK1923778.1"/>
    <property type="molecule type" value="Genomic_DNA"/>
</dbReference>
<dbReference type="Pfam" id="PF02777">
    <property type="entry name" value="Sod_Fe_C"/>
    <property type="match status" value="1"/>
</dbReference>
<dbReference type="GO" id="GO:0004784">
    <property type="term" value="F:superoxide dismutase activity"/>
    <property type="evidence" value="ECO:0007669"/>
    <property type="project" value="InterPro"/>
</dbReference>
<dbReference type="Gene3D" id="3.55.40.20">
    <property type="entry name" value="Iron/manganese superoxide dismutase, C-terminal domain"/>
    <property type="match status" value="1"/>
</dbReference>
<evidence type="ECO:0000313" key="3">
    <source>
        <dbReference type="EMBL" id="KAK1923778.1"/>
    </source>
</evidence>
<dbReference type="PANTHER" id="PTHR42769:SF3">
    <property type="entry name" value="SUPEROXIDE DISMUTASE [FE] 2, CHLOROPLASTIC"/>
    <property type="match status" value="1"/>
</dbReference>
<dbReference type="SUPFAM" id="SSF54719">
    <property type="entry name" value="Fe,Mn superoxide dismutase (SOD), C-terminal domain"/>
    <property type="match status" value="1"/>
</dbReference>
<dbReference type="GO" id="GO:0046872">
    <property type="term" value="F:metal ion binding"/>
    <property type="evidence" value="ECO:0007669"/>
    <property type="project" value="InterPro"/>
</dbReference>
<dbReference type="InterPro" id="IPR036314">
    <property type="entry name" value="SOD_C_sf"/>
</dbReference>